<evidence type="ECO:0000256" key="1">
    <source>
        <dbReference type="SAM" id="MobiDB-lite"/>
    </source>
</evidence>
<dbReference type="EMBL" id="LR721776">
    <property type="protein sequence ID" value="VVV72739.1"/>
    <property type="molecule type" value="Genomic_DNA"/>
</dbReference>
<sequence length="68" mass="7653">MIEFIEGETAAPEPTVHHTKEDGTVEERVNPIYQAWRKSDRLLRGWITGTLAEEVMGTVIGLQTSKEV</sequence>
<organism evidence="2">
    <name type="scientific">Nymphaea colorata</name>
    <name type="common">pocket water lily</name>
    <dbReference type="NCBI Taxonomy" id="210225"/>
    <lineage>
        <taxon>Eukaryota</taxon>
        <taxon>Viridiplantae</taxon>
        <taxon>Streptophyta</taxon>
        <taxon>Embryophyta</taxon>
        <taxon>Tracheophyta</taxon>
        <taxon>Spermatophyta</taxon>
        <taxon>Magnoliopsida</taxon>
        <taxon>Nymphaeales</taxon>
        <taxon>Nymphaeaceae</taxon>
        <taxon>Nymphaea</taxon>
    </lineage>
</organism>
<proteinExistence type="predicted"/>
<feature type="region of interest" description="Disordered" evidence="1">
    <location>
        <begin position="1"/>
        <end position="21"/>
    </location>
</feature>
<protein>
    <submittedName>
        <fullName evidence="2">Uncharacterized protein</fullName>
    </submittedName>
</protein>
<dbReference type="EMBL" id="LR721776">
    <property type="protein sequence ID" value="VVV72744.1"/>
    <property type="molecule type" value="Genomic_DNA"/>
</dbReference>
<reference evidence="2" key="1">
    <citation type="submission" date="2019-09" db="EMBL/GenBank/DDBJ databases">
        <authorList>
            <person name="Zhang L."/>
        </authorList>
    </citation>
    <scope>NUCLEOTIDE SEQUENCE</scope>
</reference>
<dbReference type="Gramene" id="NC11G0115550.1">
    <property type="protein sequence ID" value="NC11G0115550.1:cds"/>
    <property type="gene ID" value="NC11G0115550"/>
</dbReference>
<evidence type="ECO:0000313" key="4">
    <source>
        <dbReference type="EMBL" id="VVV72750.1"/>
    </source>
</evidence>
<name>A0A5K0Y4N4_9MAGN</name>
<dbReference type="EMBL" id="LR721776">
    <property type="protein sequence ID" value="VVV72750.1"/>
    <property type="molecule type" value="Genomic_DNA"/>
</dbReference>
<dbReference type="AlphaFoldDB" id="A0A5K0Y4N4"/>
<dbReference type="Gramene" id="NC11G0115490.1">
    <property type="protein sequence ID" value="NC11G0115490.1:cds"/>
    <property type="gene ID" value="NC11G0115490"/>
</dbReference>
<evidence type="ECO:0000313" key="2">
    <source>
        <dbReference type="EMBL" id="VVV72739.1"/>
    </source>
</evidence>
<dbReference type="Gramene" id="NC11G0115520.1">
    <property type="protein sequence ID" value="NC11G0115520.1:cds"/>
    <property type="gene ID" value="NC11G0115520"/>
</dbReference>
<evidence type="ECO:0000313" key="3">
    <source>
        <dbReference type="EMBL" id="VVV72744.1"/>
    </source>
</evidence>
<gene>
    <name evidence="4" type="ORF">NYM_LOCUS6043</name>
    <name evidence="3" type="ORF">NYM_LOCUS6046</name>
    <name evidence="2" type="ORF">NYM_LOCUS6049</name>
</gene>
<accession>A0A5K0Y4N4</accession>